<keyword evidence="3" id="KW-1185">Reference proteome</keyword>
<comment type="caution">
    <text evidence="2">The sequence shown here is derived from an EMBL/GenBank/DDBJ whole genome shotgun (WGS) entry which is preliminary data.</text>
</comment>
<dbReference type="Proteomes" id="UP000654304">
    <property type="component" value="Unassembled WGS sequence"/>
</dbReference>
<evidence type="ECO:0000256" key="1">
    <source>
        <dbReference type="SAM" id="MobiDB-lite"/>
    </source>
</evidence>
<protein>
    <submittedName>
        <fullName evidence="2">Uncharacterized protein</fullName>
    </submittedName>
</protein>
<accession>A0ABR7A8I1</accession>
<feature type="region of interest" description="Disordered" evidence="1">
    <location>
        <begin position="65"/>
        <end position="85"/>
    </location>
</feature>
<dbReference type="EMBL" id="JACOGD010000008">
    <property type="protein sequence ID" value="MBC3932982.1"/>
    <property type="molecule type" value="Genomic_DNA"/>
</dbReference>
<name>A0ABR7A8I1_9BURK</name>
<organism evidence="2 3">
    <name type="scientific">Undibacterium curvum</name>
    <dbReference type="NCBI Taxonomy" id="2762294"/>
    <lineage>
        <taxon>Bacteria</taxon>
        <taxon>Pseudomonadati</taxon>
        <taxon>Pseudomonadota</taxon>
        <taxon>Betaproteobacteria</taxon>
        <taxon>Burkholderiales</taxon>
        <taxon>Oxalobacteraceae</taxon>
        <taxon>Undibacterium</taxon>
    </lineage>
</organism>
<proteinExistence type="predicted"/>
<sequence length="85" mass="9272">MTKLRWHAGQRAELAQLLVEAKLLSSAAVGTATLYHFQTGEDEIVALSTGQDNVVLVSLQPSAAPARRRIDKDTTENKDEADSEH</sequence>
<reference evidence="2 3" key="1">
    <citation type="submission" date="2020-08" db="EMBL/GenBank/DDBJ databases">
        <title>Novel species isolated from subtropical streams in China.</title>
        <authorList>
            <person name="Lu H."/>
        </authorList>
    </citation>
    <scope>NUCLEOTIDE SEQUENCE [LARGE SCALE GENOMIC DNA]</scope>
    <source>
        <strain evidence="2 3">CY22W</strain>
    </source>
</reference>
<dbReference type="RefSeq" id="WP_186904584.1">
    <property type="nucleotide sequence ID" value="NZ_JACOGD010000008.1"/>
</dbReference>
<evidence type="ECO:0000313" key="2">
    <source>
        <dbReference type="EMBL" id="MBC3932982.1"/>
    </source>
</evidence>
<gene>
    <name evidence="2" type="ORF">H8K43_14990</name>
</gene>
<feature type="compositionally biased region" description="Basic and acidic residues" evidence="1">
    <location>
        <begin position="68"/>
        <end position="85"/>
    </location>
</feature>
<evidence type="ECO:0000313" key="3">
    <source>
        <dbReference type="Proteomes" id="UP000654304"/>
    </source>
</evidence>